<dbReference type="CDD" id="cd06219">
    <property type="entry name" value="DHOD_e_trans_like1"/>
    <property type="match status" value="1"/>
</dbReference>
<dbReference type="NCBIfam" id="NF004862">
    <property type="entry name" value="PRK06222.1"/>
    <property type="match status" value="1"/>
</dbReference>
<dbReference type="InterPro" id="IPR036188">
    <property type="entry name" value="FAD/NAD-bd_sf"/>
</dbReference>
<dbReference type="Gene3D" id="2.40.30.10">
    <property type="entry name" value="Translation factors"/>
    <property type="match status" value="1"/>
</dbReference>
<sequence length="785" mass="84807">MNRIISKTRFSEKVFKFEIEAPLIAKARKAGHFVIVRVGEKGERMPLTIAGADPAKGTITLVVQEVGLSSTRLCHLNEGDYITDVVGPLGKATHIEKFGTVVCAGGGVGVAPMLPIIEALKAAGNRVISVLAGRSKELIILEDEVRKSSDEVIIMTDDGSYGRKGLVTEGIESVIQREKVDKCFAIGPAVMMKFCCLLTKKYGIPTDVSLNTIMVDGTGMCGACRISVGGKTRFVCVDGPEFDGHQVDFDEMLKRMGAFKKEETEEMQRFSQASGSTPESTDCQAEKACAADASQMDTTTSLSELTDRNAPWRQEIRKAMKPKERTAISRVVMPELDPVYRATTRTEEVNIGLSAEQAMTEARRCLDCANPTCMQGCPVSINIPSFIKNIERGEFLNAARVLKSTSALPAVCGRVCPQEKQCESQCIHLKMNEPAVAIGYLERFAADFERESGMMSVPECAPANGIKVAVIGSGPAGLSFAGDMAKYGYDVTVFEALHEIGGVLKYGIPEFRLPNKIVDVEIQNLEKIGVKFEKDCLVGKTISVQELENEGFKGIFVGSGAGLPNFMGIPGENSINIMSSNEYLTRVNLMDASNPDTDTPIHLAKNVMVVGGGNTAMDSCRTAKRLGAERVMIVYRRSEAEIPARLEEVKHAKEEGIEFLTLHNPLEYIADEKGAVKQVVLQKMQLGEPDASGRRSPEPIPGATETLDIDMAIVAVGVSPNPIVPTSIQGLELGRKNTIVVNEGMQTNIPCIFAGGDIVRGGATVILAMGDGRHAASSMHEYLQK</sequence>
<dbReference type="HOGENOM" id="CLU_011095_1_0_10"/>
<dbReference type="NCBIfam" id="NF009414">
    <property type="entry name" value="PRK12778.1"/>
    <property type="match status" value="1"/>
</dbReference>
<dbReference type="InterPro" id="IPR009051">
    <property type="entry name" value="Helical_ferredxn"/>
</dbReference>
<dbReference type="eggNOG" id="COG0543">
    <property type="taxonomic scope" value="Bacteria"/>
</dbReference>
<dbReference type="PROSITE" id="PS51384">
    <property type="entry name" value="FAD_FR"/>
    <property type="match status" value="1"/>
</dbReference>
<dbReference type="InterPro" id="IPR023753">
    <property type="entry name" value="FAD/NAD-binding_dom"/>
</dbReference>
<keyword evidence="3" id="KW-1185">Reference proteome</keyword>
<dbReference type="InterPro" id="IPR017938">
    <property type="entry name" value="Riboflavin_synthase-like_b-brl"/>
</dbReference>
<name>F3QYK0_9BACT</name>
<dbReference type="Proteomes" id="UP000005546">
    <property type="component" value="Unassembled WGS sequence"/>
</dbReference>
<dbReference type="SUPFAM" id="SSF51971">
    <property type="entry name" value="Nucleotide-binding domain"/>
    <property type="match status" value="1"/>
</dbReference>
<dbReference type="STRING" id="762982.HMPREF9442_03294"/>
<dbReference type="PANTHER" id="PTHR42783:SF3">
    <property type="entry name" value="GLUTAMATE SYNTHASE [NADPH] SMALL CHAIN-RELATED"/>
    <property type="match status" value="1"/>
</dbReference>
<proteinExistence type="predicted"/>
<dbReference type="GO" id="GO:0051536">
    <property type="term" value="F:iron-sulfur cluster binding"/>
    <property type="evidence" value="ECO:0007669"/>
    <property type="project" value="InterPro"/>
</dbReference>
<organism evidence="2 3">
    <name type="scientific">Paraprevotella xylaniphila YIT 11841</name>
    <dbReference type="NCBI Taxonomy" id="762982"/>
    <lineage>
        <taxon>Bacteria</taxon>
        <taxon>Pseudomonadati</taxon>
        <taxon>Bacteroidota</taxon>
        <taxon>Bacteroidia</taxon>
        <taxon>Bacteroidales</taxon>
        <taxon>Prevotellaceae</taxon>
        <taxon>Paraprevotella</taxon>
    </lineage>
</organism>
<dbReference type="EMBL" id="AFBR01000094">
    <property type="protein sequence ID" value="EGG50269.1"/>
    <property type="molecule type" value="Genomic_DNA"/>
</dbReference>
<dbReference type="InterPro" id="IPR028261">
    <property type="entry name" value="DPD_II"/>
</dbReference>
<protein>
    <submittedName>
        <fullName evidence="2">Glutamate synthase</fullName>
    </submittedName>
</protein>
<comment type="caution">
    <text evidence="2">The sequence shown here is derived from an EMBL/GenBank/DDBJ whole genome shotgun (WGS) entry which is preliminary data.</text>
</comment>
<gene>
    <name evidence="2" type="ORF">HMPREF9442_03294</name>
</gene>
<dbReference type="AlphaFoldDB" id="F3QYK0"/>
<dbReference type="InterPro" id="IPR006004">
    <property type="entry name" value="SudA-like"/>
</dbReference>
<dbReference type="SUPFAM" id="SSF63380">
    <property type="entry name" value="Riboflavin synthase domain-like"/>
    <property type="match status" value="1"/>
</dbReference>
<dbReference type="SUPFAM" id="SSF52343">
    <property type="entry name" value="Ferredoxin reductase-like, C-terminal NADP-linked domain"/>
    <property type="match status" value="1"/>
</dbReference>
<dbReference type="Gene3D" id="3.40.50.80">
    <property type="entry name" value="Nucleotide-binding domain of ferredoxin-NADP reductase (FNR) module"/>
    <property type="match status" value="1"/>
</dbReference>
<dbReference type="PANTHER" id="PTHR42783">
    <property type="entry name" value="GLUTAMATE SYNTHASE [NADPH] SMALL CHAIN"/>
    <property type="match status" value="1"/>
</dbReference>
<dbReference type="PRINTS" id="PR00419">
    <property type="entry name" value="ADXRDTASE"/>
</dbReference>
<evidence type="ECO:0000313" key="2">
    <source>
        <dbReference type="EMBL" id="EGG50269.1"/>
    </source>
</evidence>
<dbReference type="Gene3D" id="1.10.1060.10">
    <property type="entry name" value="Alpha-helical ferredoxin"/>
    <property type="match status" value="1"/>
</dbReference>
<reference evidence="2 3" key="1">
    <citation type="submission" date="2011-02" db="EMBL/GenBank/DDBJ databases">
        <authorList>
            <person name="Weinstock G."/>
            <person name="Sodergren E."/>
            <person name="Clifton S."/>
            <person name="Fulton L."/>
            <person name="Fulton B."/>
            <person name="Courtney L."/>
            <person name="Fronick C."/>
            <person name="Harrison M."/>
            <person name="Strong C."/>
            <person name="Farmer C."/>
            <person name="Delahaunty K."/>
            <person name="Markovic C."/>
            <person name="Hall O."/>
            <person name="Minx P."/>
            <person name="Tomlinson C."/>
            <person name="Mitreva M."/>
            <person name="Hou S."/>
            <person name="Chen J."/>
            <person name="Wollam A."/>
            <person name="Pepin K.H."/>
            <person name="Johnson M."/>
            <person name="Bhonagiri V."/>
            <person name="Zhang X."/>
            <person name="Suruliraj S."/>
            <person name="Warren W."/>
            <person name="Chinwalla A."/>
            <person name="Mardis E.R."/>
            <person name="Wilson R.K."/>
        </authorList>
    </citation>
    <scope>NUCLEOTIDE SEQUENCE [LARGE SCALE GENOMIC DNA]</scope>
    <source>
        <strain evidence="2 3">YIT 11841</strain>
    </source>
</reference>
<dbReference type="Pfam" id="PF07992">
    <property type="entry name" value="Pyr_redox_2"/>
    <property type="match status" value="1"/>
</dbReference>
<dbReference type="SUPFAM" id="SSF46548">
    <property type="entry name" value="alpha-helical ferredoxin"/>
    <property type="match status" value="1"/>
</dbReference>
<dbReference type="OrthoDB" id="9803192at2"/>
<dbReference type="RefSeq" id="WP_008629994.1">
    <property type="nucleotide sequence ID" value="NZ_GL883887.1"/>
</dbReference>
<dbReference type="Gene3D" id="3.50.50.60">
    <property type="entry name" value="FAD/NAD(P)-binding domain"/>
    <property type="match status" value="2"/>
</dbReference>
<dbReference type="Pfam" id="PF14691">
    <property type="entry name" value="Fer4_20"/>
    <property type="match status" value="1"/>
</dbReference>
<dbReference type="InterPro" id="IPR017927">
    <property type="entry name" value="FAD-bd_FR_type"/>
</dbReference>
<dbReference type="InterPro" id="IPR019480">
    <property type="entry name" value="Dihydroorotate_DH_Fe-S-bd"/>
</dbReference>
<feature type="domain" description="FAD-binding FR-type" evidence="1">
    <location>
        <begin position="1"/>
        <end position="95"/>
    </location>
</feature>
<evidence type="ECO:0000313" key="3">
    <source>
        <dbReference type="Proteomes" id="UP000005546"/>
    </source>
</evidence>
<dbReference type="InterPro" id="IPR039261">
    <property type="entry name" value="FNR_nucleotide-bd"/>
</dbReference>
<accession>F3QYK0</accession>
<evidence type="ECO:0000259" key="1">
    <source>
        <dbReference type="PROSITE" id="PS51384"/>
    </source>
</evidence>
<dbReference type="GO" id="GO:0016491">
    <property type="term" value="F:oxidoreductase activity"/>
    <property type="evidence" value="ECO:0007669"/>
    <property type="project" value="InterPro"/>
</dbReference>
<dbReference type="eggNOG" id="COG0493">
    <property type="taxonomic scope" value="Bacteria"/>
</dbReference>
<dbReference type="Pfam" id="PF10418">
    <property type="entry name" value="DHODB_Fe-S_bind"/>
    <property type="match status" value="1"/>
</dbReference>
<dbReference type="NCBIfam" id="TIGR01316">
    <property type="entry name" value="gltA"/>
    <property type="match status" value="1"/>
</dbReference>